<name>A0A5B7WUC9_9MICC</name>
<evidence type="ECO:0000313" key="2">
    <source>
        <dbReference type="Proteomes" id="UP000307000"/>
    </source>
</evidence>
<keyword evidence="2" id="KW-1185">Reference proteome</keyword>
<dbReference type="AlphaFoldDB" id="A0A5B7WUC9"/>
<protein>
    <submittedName>
        <fullName evidence="1">Uncharacterized protein</fullName>
    </submittedName>
</protein>
<dbReference type="KEGG" id="gcr:GcLGCM259_1804"/>
<evidence type="ECO:0000313" key="1">
    <source>
        <dbReference type="EMBL" id="QCY47522.1"/>
    </source>
</evidence>
<sequence length="57" mass="7031">MPGYYYSDRQIQTYTEHAQAAVLWERAKHWEHNANYWKHRAESAERRMQEHHCKGDK</sequence>
<gene>
    <name evidence="1" type="ORF">GcLGCM259_1804</name>
</gene>
<dbReference type="EMBL" id="CP034412">
    <property type="protein sequence ID" value="QCY47522.1"/>
    <property type="molecule type" value="Genomic_DNA"/>
</dbReference>
<reference evidence="1 2" key="1">
    <citation type="submission" date="2018-12" db="EMBL/GenBank/DDBJ databases">
        <title>Complete Genome Sequence of Glutamicibacter creatinolyticus strain LGCM259,isolated from an abscess of a 12-year-old mare in Italy.</title>
        <authorList>
            <person name="Santos R.G."/>
            <person name="Silva A.L."/>
            <person name="Seyffert N."/>
            <person name="Castro T.L.P."/>
            <person name="Attili A.R."/>
            <person name="Rifici C."/>
            <person name="Mazzullo G."/>
            <person name="Brenig B."/>
            <person name="Venanzi F."/>
            <person name="Azevedo V."/>
        </authorList>
    </citation>
    <scope>NUCLEOTIDE SEQUENCE [LARGE SCALE GENOMIC DNA]</scope>
    <source>
        <strain evidence="1 2">LGCM 259</strain>
    </source>
</reference>
<proteinExistence type="predicted"/>
<accession>A0A5B7WUC9</accession>
<dbReference type="Proteomes" id="UP000307000">
    <property type="component" value="Chromosome"/>
</dbReference>
<organism evidence="1 2">
    <name type="scientific">Glutamicibacter creatinolyticus</name>
    <dbReference type="NCBI Taxonomy" id="162496"/>
    <lineage>
        <taxon>Bacteria</taxon>
        <taxon>Bacillati</taxon>
        <taxon>Actinomycetota</taxon>
        <taxon>Actinomycetes</taxon>
        <taxon>Micrococcales</taxon>
        <taxon>Micrococcaceae</taxon>
        <taxon>Glutamicibacter</taxon>
    </lineage>
</organism>